<feature type="compositionally biased region" description="Low complexity" evidence="1">
    <location>
        <begin position="365"/>
        <end position="376"/>
    </location>
</feature>
<dbReference type="GO" id="GO:0042834">
    <property type="term" value="F:peptidoglycan binding"/>
    <property type="evidence" value="ECO:0007669"/>
    <property type="project" value="InterPro"/>
</dbReference>
<dbReference type="Gene3D" id="3.30.70.1070">
    <property type="entry name" value="Sporulation related repeat"/>
    <property type="match status" value="1"/>
</dbReference>
<dbReference type="SUPFAM" id="SSF110997">
    <property type="entry name" value="Sporulation related repeat"/>
    <property type="match status" value="1"/>
</dbReference>
<dbReference type="Pfam" id="PF05036">
    <property type="entry name" value="SPOR"/>
    <property type="match status" value="1"/>
</dbReference>
<accession>A0A0F9X0R2</accession>
<organism evidence="3">
    <name type="scientific">marine sediment metagenome</name>
    <dbReference type="NCBI Taxonomy" id="412755"/>
    <lineage>
        <taxon>unclassified sequences</taxon>
        <taxon>metagenomes</taxon>
        <taxon>ecological metagenomes</taxon>
    </lineage>
</organism>
<dbReference type="InterPro" id="IPR036680">
    <property type="entry name" value="SPOR-like_sf"/>
</dbReference>
<evidence type="ECO:0000313" key="3">
    <source>
        <dbReference type="EMBL" id="KKN84968.1"/>
    </source>
</evidence>
<dbReference type="EMBL" id="LAZR01000164">
    <property type="protein sequence ID" value="KKN84968.1"/>
    <property type="molecule type" value="Genomic_DNA"/>
</dbReference>
<feature type="region of interest" description="Disordered" evidence="1">
    <location>
        <begin position="352"/>
        <end position="376"/>
    </location>
</feature>
<comment type="caution">
    <text evidence="3">The sequence shown here is derived from an EMBL/GenBank/DDBJ whole genome shotgun (WGS) entry which is preliminary data.</text>
</comment>
<protein>
    <recommendedName>
        <fullName evidence="2">SPOR domain-containing protein</fullName>
    </recommendedName>
</protein>
<name>A0A0F9X0R2_9ZZZZ</name>
<sequence>MVCLLHCVGAQMKFTSIVAVAALMSALGAGIAQAQSFRDQPAEFPSASYKGKQYVDSKGCVYIRAGIDGNVTWVPRVSRKRQGVCGFKPTNVQTAASAPAGAVDAPVQITVNSAPVAAKQPTVAARPLPQRKAKPVVVRQKAPKVVRQPVPRSVDVPAAPITQAPVAVAQVPSTCAGRSAISQQYSGSRTKGVVVRCGPQTAPILPSTAQVAVTGTAPSHVSTTRRVTAPAKPAPAHAYTRIVPKHVAINRQNTYANVAVPKGYRPVWEDDRLNPKRAEQNLAGRSQMLLIWTNTVPRRLINQKTGQDVTARLPLVYPYTSVEQQRRDLGDVTFAKRNGQLVKRIVRNKNAAPAKRKPVYSSRSAPKPVATAPATPRAAGKTYVQIGVYGDNANAQRAAQRIARMGMGARIGKSTRGGKTYLSVQAGPFGASSAPAALGKLRGAGYGDAYIR</sequence>
<reference evidence="3" key="1">
    <citation type="journal article" date="2015" name="Nature">
        <title>Complex archaea that bridge the gap between prokaryotes and eukaryotes.</title>
        <authorList>
            <person name="Spang A."/>
            <person name="Saw J.H."/>
            <person name="Jorgensen S.L."/>
            <person name="Zaremba-Niedzwiedzka K."/>
            <person name="Martijn J."/>
            <person name="Lind A.E."/>
            <person name="van Eijk R."/>
            <person name="Schleper C."/>
            <person name="Guy L."/>
            <person name="Ettema T.J."/>
        </authorList>
    </citation>
    <scope>NUCLEOTIDE SEQUENCE</scope>
</reference>
<evidence type="ECO:0000256" key="1">
    <source>
        <dbReference type="SAM" id="MobiDB-lite"/>
    </source>
</evidence>
<dbReference type="PROSITE" id="PS51724">
    <property type="entry name" value="SPOR"/>
    <property type="match status" value="1"/>
</dbReference>
<feature type="domain" description="SPOR" evidence="2">
    <location>
        <begin position="376"/>
        <end position="452"/>
    </location>
</feature>
<gene>
    <name evidence="3" type="ORF">LCGC14_0283370</name>
</gene>
<dbReference type="InterPro" id="IPR007730">
    <property type="entry name" value="SPOR-like_dom"/>
</dbReference>
<evidence type="ECO:0000259" key="2">
    <source>
        <dbReference type="PROSITE" id="PS51724"/>
    </source>
</evidence>
<dbReference type="AlphaFoldDB" id="A0A0F9X0R2"/>
<proteinExistence type="predicted"/>